<proteinExistence type="predicted"/>
<gene>
    <name evidence="1" type="ORF">TCLT_LOCUS10575</name>
</gene>
<reference evidence="3" key="1">
    <citation type="submission" date="2017-02" db="UniProtKB">
        <authorList>
            <consortium name="WormBaseParasite"/>
        </authorList>
    </citation>
    <scope>IDENTIFICATION</scope>
</reference>
<dbReference type="EMBL" id="UYYF01005187">
    <property type="protein sequence ID" value="VDN08278.1"/>
    <property type="molecule type" value="Genomic_DNA"/>
</dbReference>
<evidence type="ECO:0000313" key="3">
    <source>
        <dbReference type="WBParaSite" id="TCLT_0001058801-mRNA-1"/>
    </source>
</evidence>
<dbReference type="Proteomes" id="UP000276776">
    <property type="component" value="Unassembled WGS sequence"/>
</dbReference>
<dbReference type="WBParaSite" id="TCLT_0001058801-mRNA-1">
    <property type="protein sequence ID" value="TCLT_0001058801-mRNA-1"/>
    <property type="gene ID" value="TCLT_0001058801"/>
</dbReference>
<sequence length="34" mass="4084">MQDMVARSLDGKYTNLRRCRSLPHINMTRRDGQY</sequence>
<name>A0A0N5DBM4_THECL</name>
<evidence type="ECO:0000313" key="1">
    <source>
        <dbReference type="EMBL" id="VDN08278.1"/>
    </source>
</evidence>
<dbReference type="AlphaFoldDB" id="A0A0N5DBM4"/>
<evidence type="ECO:0000313" key="2">
    <source>
        <dbReference type="Proteomes" id="UP000276776"/>
    </source>
</evidence>
<protein>
    <submittedName>
        <fullName evidence="1 3">Uncharacterized protein</fullName>
    </submittedName>
</protein>
<accession>A0A0N5DBM4</accession>
<reference evidence="1 2" key="2">
    <citation type="submission" date="2018-11" db="EMBL/GenBank/DDBJ databases">
        <authorList>
            <consortium name="Pathogen Informatics"/>
        </authorList>
    </citation>
    <scope>NUCLEOTIDE SEQUENCE [LARGE SCALE GENOMIC DNA]</scope>
</reference>
<organism evidence="3">
    <name type="scientific">Thelazia callipaeda</name>
    <name type="common">Oriental eyeworm</name>
    <name type="synonym">Parasitic nematode</name>
    <dbReference type="NCBI Taxonomy" id="103827"/>
    <lineage>
        <taxon>Eukaryota</taxon>
        <taxon>Metazoa</taxon>
        <taxon>Ecdysozoa</taxon>
        <taxon>Nematoda</taxon>
        <taxon>Chromadorea</taxon>
        <taxon>Rhabditida</taxon>
        <taxon>Spirurina</taxon>
        <taxon>Spiruromorpha</taxon>
        <taxon>Thelazioidea</taxon>
        <taxon>Thelaziidae</taxon>
        <taxon>Thelazia</taxon>
    </lineage>
</organism>
<keyword evidence="2" id="KW-1185">Reference proteome</keyword>